<feature type="domain" description="Aminoacyl-tRNA synthetase class Ia" evidence="13">
    <location>
        <begin position="22"/>
        <end position="431"/>
    </location>
</feature>
<keyword evidence="4" id="KW-0963">Cytoplasm</keyword>
<dbReference type="InterPro" id="IPR009008">
    <property type="entry name" value="Val/Leu/Ile-tRNA-synth_edit"/>
</dbReference>
<dbReference type="PANTHER" id="PTHR11946">
    <property type="entry name" value="VALYL-TRNA SYNTHETASES"/>
    <property type="match status" value="1"/>
</dbReference>
<gene>
    <name evidence="15" type="ORF">A2W41_00605</name>
</gene>
<dbReference type="CDD" id="cd07962">
    <property type="entry name" value="Anticodon_Ia_Val"/>
    <property type="match status" value="1"/>
</dbReference>
<dbReference type="PROSITE" id="PS00178">
    <property type="entry name" value="AA_TRNA_LIGASE_I"/>
    <property type="match status" value="1"/>
</dbReference>
<dbReference type="AlphaFoldDB" id="A0A1G2FXK5"/>
<evidence type="ECO:0000256" key="2">
    <source>
        <dbReference type="ARBA" id="ARBA00011245"/>
    </source>
</evidence>
<comment type="catalytic activity">
    <reaction evidence="11">
        <text>tRNA(Val) + L-valine + ATP = L-valyl-tRNA(Val) + AMP + diphosphate</text>
        <dbReference type="Rhea" id="RHEA:10704"/>
        <dbReference type="Rhea" id="RHEA-COMP:9672"/>
        <dbReference type="Rhea" id="RHEA-COMP:9708"/>
        <dbReference type="ChEBI" id="CHEBI:30616"/>
        <dbReference type="ChEBI" id="CHEBI:33019"/>
        <dbReference type="ChEBI" id="CHEBI:57762"/>
        <dbReference type="ChEBI" id="CHEBI:78442"/>
        <dbReference type="ChEBI" id="CHEBI:78537"/>
        <dbReference type="ChEBI" id="CHEBI:456215"/>
        <dbReference type="EC" id="6.1.1.9"/>
    </reaction>
</comment>
<evidence type="ECO:0000256" key="11">
    <source>
        <dbReference type="ARBA" id="ARBA00047552"/>
    </source>
</evidence>
<sequence length="697" mass="81138">MTHMKDSGFSKAYDPKEHEQVIYKRWEDSGLFNPDNLPERHTQPFCMTMAPPNVTGSLHMGHALEYIISDVLIRYKRMRGYRVLWLPGTDHAGIATQNVVEKELKKEGKTRHDLGREKFLLRVWKWKETYGEIILDQLRKLGASLDWSRTRFTMDTAYQKAVEMAFLHYHQKGWIYKGKRTINWCSRCVTSLSDLEIEYREEKTKFYYIQYGPVIIGTVRPETKLGDTALAVHPDDERYRQYAGKEILIQSVDPNVPRTEAPRLKEISIKVISDEAANPEFGSGVIKVTPAHDITDFEIKERHHEVPVIKVIGEDGRMTHEAGIRYEGMAVREAREQIVKDLEAIGLLSRIEDYIHNVAVCYRCGTVLEPLLSDQWFLKMDELAKKAREAVVSGKVVFHPKRWEKLYFNWLDNIRDWCISRQIWWGHRIPLEGETDVLDTWFSSALWPFVTLGWPKKTKDLATYYPTNVLTNDRGIINLWDARMIFSGLEFVNEVPFKDLVIHATILTSEGKRMSKSLGTGIDPLRLIEKHGADATRFGIIWQAMGGQDIRWAEEHVVAGKKFLNKIWNASRFVLQQTENSNIPDAKPKTTLDANSNIIQTFEASRDRVTAHIEHFEFGQALHDIYDFFWHTFCDQYLENAKHPELKDKKETNETLLWVLASSLKVLHPFIPFVTERVWENLPKEKKELLIIETWPR</sequence>
<dbReference type="Gene3D" id="3.40.50.620">
    <property type="entry name" value="HUPs"/>
    <property type="match status" value="3"/>
</dbReference>
<comment type="subunit">
    <text evidence="2">Monomer.</text>
</comment>
<keyword evidence="7 12" id="KW-0067">ATP-binding</keyword>
<dbReference type="Pfam" id="PF08264">
    <property type="entry name" value="Anticodon_1"/>
    <property type="match status" value="1"/>
</dbReference>
<evidence type="ECO:0000256" key="9">
    <source>
        <dbReference type="ARBA" id="ARBA00023146"/>
    </source>
</evidence>
<dbReference type="InterPro" id="IPR014729">
    <property type="entry name" value="Rossmann-like_a/b/a_fold"/>
</dbReference>
<dbReference type="InterPro" id="IPR002303">
    <property type="entry name" value="Valyl-tRNA_ligase"/>
</dbReference>
<dbReference type="EMBL" id="MHNI01000013">
    <property type="protein sequence ID" value="OGZ42806.1"/>
    <property type="molecule type" value="Genomic_DNA"/>
</dbReference>
<keyword evidence="5 12" id="KW-0436">Ligase</keyword>
<comment type="caution">
    <text evidence="15">The sequence shown here is derived from an EMBL/GenBank/DDBJ whole genome shotgun (WGS) entry which is preliminary data.</text>
</comment>
<name>A0A1G2FXK5_9BACT</name>
<dbReference type="GO" id="GO:0006438">
    <property type="term" value="P:valyl-tRNA aminoacylation"/>
    <property type="evidence" value="ECO:0007669"/>
    <property type="project" value="InterPro"/>
</dbReference>
<dbReference type="SUPFAM" id="SSF52374">
    <property type="entry name" value="Nucleotidylyl transferase"/>
    <property type="match status" value="1"/>
</dbReference>
<dbReference type="SUPFAM" id="SSF50677">
    <property type="entry name" value="ValRS/IleRS/LeuRS editing domain"/>
    <property type="match status" value="1"/>
</dbReference>
<evidence type="ECO:0000313" key="16">
    <source>
        <dbReference type="Proteomes" id="UP000176700"/>
    </source>
</evidence>
<evidence type="ECO:0000256" key="8">
    <source>
        <dbReference type="ARBA" id="ARBA00022917"/>
    </source>
</evidence>
<evidence type="ECO:0000313" key="15">
    <source>
        <dbReference type="EMBL" id="OGZ42806.1"/>
    </source>
</evidence>
<dbReference type="Pfam" id="PF00133">
    <property type="entry name" value="tRNA-synt_1"/>
    <property type="match status" value="1"/>
</dbReference>
<dbReference type="InterPro" id="IPR002300">
    <property type="entry name" value="aa-tRNA-synth_Ia"/>
</dbReference>
<proteinExistence type="inferred from homology"/>
<dbReference type="GO" id="GO:0005829">
    <property type="term" value="C:cytosol"/>
    <property type="evidence" value="ECO:0007669"/>
    <property type="project" value="TreeGrafter"/>
</dbReference>
<feature type="domain" description="Methionyl/Valyl/Leucyl/Isoleucyl-tRNA synthetase anticodon-binding" evidence="14">
    <location>
        <begin position="598"/>
        <end position="696"/>
    </location>
</feature>
<evidence type="ECO:0000256" key="5">
    <source>
        <dbReference type="ARBA" id="ARBA00022598"/>
    </source>
</evidence>
<dbReference type="PANTHER" id="PTHR11946:SF93">
    <property type="entry name" value="VALINE--TRNA LIGASE, CHLOROPLASTIC_MITOCHONDRIAL 2"/>
    <property type="match status" value="1"/>
</dbReference>
<protein>
    <recommendedName>
        <fullName evidence="3">valine--tRNA ligase</fullName>
        <ecNumber evidence="3">6.1.1.9</ecNumber>
    </recommendedName>
    <alternativeName>
        <fullName evidence="10">Valyl-tRNA synthetase</fullName>
    </alternativeName>
</protein>
<dbReference type="InterPro" id="IPR001412">
    <property type="entry name" value="aa-tRNA-synth_I_CS"/>
</dbReference>
<evidence type="ECO:0000259" key="13">
    <source>
        <dbReference type="Pfam" id="PF00133"/>
    </source>
</evidence>
<comment type="subcellular location">
    <subcellularLocation>
        <location evidence="1">Cytoplasm</location>
    </subcellularLocation>
</comment>
<dbReference type="GO" id="GO:0005524">
    <property type="term" value="F:ATP binding"/>
    <property type="evidence" value="ECO:0007669"/>
    <property type="project" value="UniProtKB-KW"/>
</dbReference>
<evidence type="ECO:0000259" key="14">
    <source>
        <dbReference type="Pfam" id="PF08264"/>
    </source>
</evidence>
<evidence type="ECO:0000256" key="6">
    <source>
        <dbReference type="ARBA" id="ARBA00022741"/>
    </source>
</evidence>
<dbReference type="InterPro" id="IPR033705">
    <property type="entry name" value="Anticodon_Ia_Val"/>
</dbReference>
<dbReference type="Proteomes" id="UP000176700">
    <property type="component" value="Unassembled WGS sequence"/>
</dbReference>
<dbReference type="EC" id="6.1.1.9" evidence="3"/>
<dbReference type="Gene3D" id="1.10.730.10">
    <property type="entry name" value="Isoleucyl-tRNA Synthetase, Domain 1"/>
    <property type="match status" value="1"/>
</dbReference>
<keyword evidence="8 12" id="KW-0648">Protein biosynthesis</keyword>
<accession>A0A1G2FXK5</accession>
<dbReference type="FunFam" id="3.40.50.620:FF:000032">
    <property type="entry name" value="Valine--tRNA ligase"/>
    <property type="match status" value="1"/>
</dbReference>
<evidence type="ECO:0000256" key="12">
    <source>
        <dbReference type="RuleBase" id="RU363035"/>
    </source>
</evidence>
<evidence type="ECO:0000256" key="1">
    <source>
        <dbReference type="ARBA" id="ARBA00004496"/>
    </source>
</evidence>
<dbReference type="GO" id="GO:0004832">
    <property type="term" value="F:valine-tRNA ligase activity"/>
    <property type="evidence" value="ECO:0007669"/>
    <property type="project" value="UniProtKB-EC"/>
</dbReference>
<dbReference type="SUPFAM" id="SSF47323">
    <property type="entry name" value="Anticodon-binding domain of a subclass of class I aminoacyl-tRNA synthetases"/>
    <property type="match status" value="1"/>
</dbReference>
<keyword evidence="6 12" id="KW-0547">Nucleotide-binding</keyword>
<organism evidence="15 16">
    <name type="scientific">Candidatus Ryanbacteria bacterium RIFCSPHIGHO2_01_45_13</name>
    <dbReference type="NCBI Taxonomy" id="1802112"/>
    <lineage>
        <taxon>Bacteria</taxon>
        <taxon>Candidatus Ryaniibacteriota</taxon>
    </lineage>
</organism>
<dbReference type="GO" id="GO:0002161">
    <property type="term" value="F:aminoacyl-tRNA deacylase activity"/>
    <property type="evidence" value="ECO:0007669"/>
    <property type="project" value="InterPro"/>
</dbReference>
<keyword evidence="9 12" id="KW-0030">Aminoacyl-tRNA synthetase</keyword>
<evidence type="ECO:0000256" key="3">
    <source>
        <dbReference type="ARBA" id="ARBA00013169"/>
    </source>
</evidence>
<dbReference type="CDD" id="cd00817">
    <property type="entry name" value="ValRS_core"/>
    <property type="match status" value="1"/>
</dbReference>
<comment type="similarity">
    <text evidence="12">Belongs to the class-I aminoacyl-tRNA synthetase family.</text>
</comment>
<dbReference type="PRINTS" id="PR00986">
    <property type="entry name" value="TRNASYNTHVAL"/>
</dbReference>
<dbReference type="InterPro" id="IPR009080">
    <property type="entry name" value="tRNAsynth_Ia_anticodon-bd"/>
</dbReference>
<evidence type="ECO:0000256" key="10">
    <source>
        <dbReference type="ARBA" id="ARBA00029936"/>
    </source>
</evidence>
<evidence type="ECO:0000256" key="4">
    <source>
        <dbReference type="ARBA" id="ARBA00022490"/>
    </source>
</evidence>
<reference evidence="15 16" key="1">
    <citation type="journal article" date="2016" name="Nat. Commun.">
        <title>Thousands of microbial genomes shed light on interconnected biogeochemical processes in an aquifer system.</title>
        <authorList>
            <person name="Anantharaman K."/>
            <person name="Brown C.T."/>
            <person name="Hug L.A."/>
            <person name="Sharon I."/>
            <person name="Castelle C.J."/>
            <person name="Probst A.J."/>
            <person name="Thomas B.C."/>
            <person name="Singh A."/>
            <person name="Wilkins M.J."/>
            <person name="Karaoz U."/>
            <person name="Brodie E.L."/>
            <person name="Williams K.H."/>
            <person name="Hubbard S.S."/>
            <person name="Banfield J.F."/>
        </authorList>
    </citation>
    <scope>NUCLEOTIDE SEQUENCE [LARGE SCALE GENOMIC DNA]</scope>
</reference>
<dbReference type="InterPro" id="IPR013155">
    <property type="entry name" value="M/V/L/I-tRNA-synth_anticd-bd"/>
</dbReference>
<evidence type="ECO:0000256" key="7">
    <source>
        <dbReference type="ARBA" id="ARBA00022840"/>
    </source>
</evidence>